<feature type="domain" description="ABC transporter" evidence="4">
    <location>
        <begin position="5"/>
        <end position="232"/>
    </location>
</feature>
<dbReference type="InterPro" id="IPR027417">
    <property type="entry name" value="P-loop_NTPase"/>
</dbReference>
<dbReference type="PANTHER" id="PTHR45772:SF7">
    <property type="entry name" value="AMINO ACID ABC TRANSPORTER ATP-BINDING PROTEIN"/>
    <property type="match status" value="1"/>
</dbReference>
<evidence type="ECO:0000256" key="2">
    <source>
        <dbReference type="ARBA" id="ARBA00022741"/>
    </source>
</evidence>
<dbReference type="GO" id="GO:0016887">
    <property type="term" value="F:ATP hydrolysis activity"/>
    <property type="evidence" value="ECO:0007669"/>
    <property type="project" value="InterPro"/>
</dbReference>
<dbReference type="GO" id="GO:0015188">
    <property type="term" value="F:L-isoleucine transmembrane transporter activity"/>
    <property type="evidence" value="ECO:0007669"/>
    <property type="project" value="TreeGrafter"/>
</dbReference>
<dbReference type="GO" id="GO:1903806">
    <property type="term" value="P:L-isoleucine import across plasma membrane"/>
    <property type="evidence" value="ECO:0007669"/>
    <property type="project" value="TreeGrafter"/>
</dbReference>
<name>A0A919QXP1_9ACTN</name>
<dbReference type="GO" id="GO:1903805">
    <property type="term" value="P:L-valine import across plasma membrane"/>
    <property type="evidence" value="ECO:0007669"/>
    <property type="project" value="TreeGrafter"/>
</dbReference>
<evidence type="ECO:0000259" key="4">
    <source>
        <dbReference type="PROSITE" id="PS50893"/>
    </source>
</evidence>
<organism evidence="5 6">
    <name type="scientific">Sphaerisporangium rufum</name>
    <dbReference type="NCBI Taxonomy" id="1381558"/>
    <lineage>
        <taxon>Bacteria</taxon>
        <taxon>Bacillati</taxon>
        <taxon>Actinomycetota</taxon>
        <taxon>Actinomycetes</taxon>
        <taxon>Streptosporangiales</taxon>
        <taxon>Streptosporangiaceae</taxon>
        <taxon>Sphaerisporangium</taxon>
    </lineage>
</organism>
<sequence length="235" mass="25012">MAAILTVTGLTKSFGAVPAVGDVSFELSPGEIVGLIGPNGAGKSTLVNCLSGILRPDEGSVRLEGKEMAGRRAYRFVRAGLARTFQHPRGFATMTVRENLAAAAPRQQMAERVAAAAAGSGLDHRLDHLVRELSLSERRRLEVARVLATGARVVLLDEVMAGLAEQEIEELIPLIESLVADGMAILLVEHLVWVVSRLSHRIIVLDRGRVLASGEPAEVLSDPTVVEAYLGQAIA</sequence>
<dbReference type="InterPro" id="IPR003593">
    <property type="entry name" value="AAA+_ATPase"/>
</dbReference>
<dbReference type="CDD" id="cd03219">
    <property type="entry name" value="ABC_Mj1267_LivG_branched"/>
    <property type="match status" value="1"/>
</dbReference>
<keyword evidence="3 5" id="KW-0067">ATP-binding</keyword>
<dbReference type="Pfam" id="PF12399">
    <property type="entry name" value="BCA_ABC_TP_C"/>
    <property type="match status" value="1"/>
</dbReference>
<evidence type="ECO:0000313" key="6">
    <source>
        <dbReference type="Proteomes" id="UP000655287"/>
    </source>
</evidence>
<evidence type="ECO:0000256" key="3">
    <source>
        <dbReference type="ARBA" id="ARBA00022840"/>
    </source>
</evidence>
<dbReference type="EMBL" id="BOOU01000013">
    <property type="protein sequence ID" value="GII75994.1"/>
    <property type="molecule type" value="Genomic_DNA"/>
</dbReference>
<reference evidence="5" key="1">
    <citation type="submission" date="2021-01" db="EMBL/GenBank/DDBJ databases">
        <title>Whole genome shotgun sequence of Sphaerisporangium rufum NBRC 109079.</title>
        <authorList>
            <person name="Komaki H."/>
            <person name="Tamura T."/>
        </authorList>
    </citation>
    <scope>NUCLEOTIDE SEQUENCE</scope>
    <source>
        <strain evidence="5">NBRC 109079</strain>
    </source>
</reference>
<evidence type="ECO:0000313" key="5">
    <source>
        <dbReference type="EMBL" id="GII75994.1"/>
    </source>
</evidence>
<accession>A0A919QXP1</accession>
<dbReference type="SUPFAM" id="SSF52540">
    <property type="entry name" value="P-loop containing nucleoside triphosphate hydrolases"/>
    <property type="match status" value="1"/>
</dbReference>
<dbReference type="Gene3D" id="3.40.50.300">
    <property type="entry name" value="P-loop containing nucleotide triphosphate hydrolases"/>
    <property type="match status" value="1"/>
</dbReference>
<dbReference type="RefSeq" id="WP_203982755.1">
    <property type="nucleotide sequence ID" value="NZ_BOOU01000013.1"/>
</dbReference>
<dbReference type="GO" id="GO:0015808">
    <property type="term" value="P:L-alanine transport"/>
    <property type="evidence" value="ECO:0007669"/>
    <property type="project" value="TreeGrafter"/>
</dbReference>
<dbReference type="GO" id="GO:0005886">
    <property type="term" value="C:plasma membrane"/>
    <property type="evidence" value="ECO:0007669"/>
    <property type="project" value="TreeGrafter"/>
</dbReference>
<keyword evidence="6" id="KW-1185">Reference proteome</keyword>
<comment type="caution">
    <text evidence="5">The sequence shown here is derived from an EMBL/GenBank/DDBJ whole genome shotgun (WGS) entry which is preliminary data.</text>
</comment>
<dbReference type="Pfam" id="PF00005">
    <property type="entry name" value="ABC_tran"/>
    <property type="match status" value="1"/>
</dbReference>
<dbReference type="GO" id="GO:0015192">
    <property type="term" value="F:L-phenylalanine transmembrane transporter activity"/>
    <property type="evidence" value="ECO:0007669"/>
    <property type="project" value="TreeGrafter"/>
</dbReference>
<keyword evidence="2" id="KW-0547">Nucleotide-binding</keyword>
<evidence type="ECO:0000256" key="1">
    <source>
        <dbReference type="ARBA" id="ARBA00022448"/>
    </source>
</evidence>
<gene>
    <name evidence="5" type="ORF">Sru01_09760</name>
</gene>
<protein>
    <submittedName>
        <fullName evidence="5">ABC transporter ATP-binding protein</fullName>
    </submittedName>
</protein>
<dbReference type="InterPro" id="IPR032823">
    <property type="entry name" value="BCA_ABC_TP_C"/>
</dbReference>
<dbReference type="Proteomes" id="UP000655287">
    <property type="component" value="Unassembled WGS sequence"/>
</dbReference>
<dbReference type="GO" id="GO:0005304">
    <property type="term" value="F:L-valine transmembrane transporter activity"/>
    <property type="evidence" value="ECO:0007669"/>
    <property type="project" value="TreeGrafter"/>
</dbReference>
<dbReference type="GO" id="GO:0005524">
    <property type="term" value="F:ATP binding"/>
    <property type="evidence" value="ECO:0007669"/>
    <property type="project" value="UniProtKB-KW"/>
</dbReference>
<keyword evidence="1" id="KW-0813">Transport</keyword>
<dbReference type="AlphaFoldDB" id="A0A919QXP1"/>
<dbReference type="PANTHER" id="PTHR45772">
    <property type="entry name" value="CONSERVED COMPONENT OF ABC TRANSPORTER FOR NATURAL AMINO ACIDS-RELATED"/>
    <property type="match status" value="1"/>
</dbReference>
<dbReference type="GO" id="GO:0042941">
    <property type="term" value="P:D-alanine transmembrane transport"/>
    <property type="evidence" value="ECO:0007669"/>
    <property type="project" value="TreeGrafter"/>
</dbReference>
<dbReference type="InterPro" id="IPR003439">
    <property type="entry name" value="ABC_transporter-like_ATP-bd"/>
</dbReference>
<dbReference type="InterPro" id="IPR051120">
    <property type="entry name" value="ABC_AA/LPS_Transport"/>
</dbReference>
<dbReference type="SMART" id="SM00382">
    <property type="entry name" value="AAA"/>
    <property type="match status" value="1"/>
</dbReference>
<proteinExistence type="predicted"/>
<dbReference type="PROSITE" id="PS50893">
    <property type="entry name" value="ABC_TRANSPORTER_2"/>
    <property type="match status" value="1"/>
</dbReference>